<feature type="domain" description="Flagellar hook-associated protein FlgK helical" evidence="9">
    <location>
        <begin position="89"/>
        <end position="309"/>
    </location>
</feature>
<keyword evidence="10" id="KW-0966">Cell projection</keyword>
<keyword evidence="10" id="KW-0282">Flagellum</keyword>
<keyword evidence="6" id="KW-0975">Bacterial flagellum</keyword>
<evidence type="ECO:0000259" key="8">
    <source>
        <dbReference type="Pfam" id="PF06429"/>
    </source>
</evidence>
<comment type="caution">
    <text evidence="10">The sequence shown here is derived from an EMBL/GenBank/DDBJ whole genome shotgun (WGS) entry which is preliminary data.</text>
</comment>
<dbReference type="InterPro" id="IPR053927">
    <property type="entry name" value="FlgK_helical"/>
</dbReference>
<keyword evidence="10" id="KW-0969">Cilium</keyword>
<keyword evidence="11" id="KW-1185">Reference proteome</keyword>
<dbReference type="EMBL" id="JBHLVZ010000036">
    <property type="protein sequence ID" value="MFC0386644.1"/>
    <property type="molecule type" value="Genomic_DNA"/>
</dbReference>
<feature type="compositionally biased region" description="Low complexity" evidence="7">
    <location>
        <begin position="317"/>
        <end position="334"/>
    </location>
</feature>
<name>A0ABV6ISQ6_9PROT</name>
<dbReference type="Pfam" id="PF06429">
    <property type="entry name" value="Flg_bbr_C"/>
    <property type="match status" value="1"/>
</dbReference>
<feature type="domain" description="Flagellar basal-body/hook protein C-terminal" evidence="8">
    <location>
        <begin position="462"/>
        <end position="497"/>
    </location>
</feature>
<evidence type="ECO:0000313" key="10">
    <source>
        <dbReference type="EMBL" id="MFC0386644.1"/>
    </source>
</evidence>
<dbReference type="PANTHER" id="PTHR30033:SF2">
    <property type="entry name" value="FLAGELLAR HOOK PROTEIN"/>
    <property type="match status" value="1"/>
</dbReference>
<dbReference type="PANTHER" id="PTHR30033">
    <property type="entry name" value="FLAGELLAR HOOK-ASSOCIATED PROTEIN 1"/>
    <property type="match status" value="1"/>
</dbReference>
<keyword evidence="5" id="KW-0964">Secreted</keyword>
<comment type="similarity">
    <text evidence="3">Belongs to the flagella basal body rod proteins family.</text>
</comment>
<evidence type="ECO:0000256" key="2">
    <source>
        <dbReference type="ARBA" id="ARBA00004613"/>
    </source>
</evidence>
<accession>A0ABV6ISQ6</accession>
<dbReference type="Proteomes" id="UP001589789">
    <property type="component" value="Unassembled WGS sequence"/>
</dbReference>
<comment type="subcellular location">
    <subcellularLocation>
        <location evidence="1">Bacterial flagellum</location>
    </subcellularLocation>
    <subcellularLocation>
        <location evidence="2">Secreted</location>
    </subcellularLocation>
</comment>
<sequence>MSLDTALLNAGSGLRLASRQLANASNNVANAATVGYSRKQVDGLSLTMGGVRTLDPQRDIDPVMRSEMRRATGQEAAAGLRNDTLARLSQLQGDPSDGSSIGGLMGALRDSFTSLSDDPANGGKQTASLEAARSLAGRMNTIGSSMSQARQGVQDGLRDDVDSANGLLRDVSRLDRLVRNEVAAGRSAAELLDQRDAAVSSLSGLLDITPVPASNSGITLMLPSGATLPLDPEASPLSLADVTVSDHDYHGKPDGRLPGLAVNGVPLSATSGLGGRIGEGFKLRDETIPRMQAELDVTAATLAGRLEKQGLRLFTDAGGSPAPDPSAPGAGPAMAGFASRIQINPEVAGQPRLLRDGTAASGGFTPNPANGPSGFTALLDRVNDYAFGAQSAAGVAHPPIPGTGLGPGGTISTGAPTSGRITDFAATVTGRQSAEAAAAKGDAGQATAVRAQLGTLVQQREGVDVDAEMASMVQLQNAYAANARVMSAVQDMWDALLASVR</sequence>
<evidence type="ECO:0000256" key="1">
    <source>
        <dbReference type="ARBA" id="ARBA00004365"/>
    </source>
</evidence>
<protein>
    <recommendedName>
        <fullName evidence="4">Flagellar hook-associated protein 1</fullName>
    </recommendedName>
</protein>
<dbReference type="InterPro" id="IPR002371">
    <property type="entry name" value="FlgK"/>
</dbReference>
<dbReference type="InterPro" id="IPR010930">
    <property type="entry name" value="Flg_bb/hook_C_dom"/>
</dbReference>
<evidence type="ECO:0000313" key="11">
    <source>
        <dbReference type="Proteomes" id="UP001589789"/>
    </source>
</evidence>
<organism evidence="10 11">
    <name type="scientific">Muricoccus vinaceus</name>
    <dbReference type="NCBI Taxonomy" id="424704"/>
    <lineage>
        <taxon>Bacteria</taxon>
        <taxon>Pseudomonadati</taxon>
        <taxon>Pseudomonadota</taxon>
        <taxon>Alphaproteobacteria</taxon>
        <taxon>Acetobacterales</taxon>
        <taxon>Roseomonadaceae</taxon>
        <taxon>Muricoccus</taxon>
    </lineage>
</organism>
<evidence type="ECO:0000256" key="3">
    <source>
        <dbReference type="ARBA" id="ARBA00009677"/>
    </source>
</evidence>
<dbReference type="RefSeq" id="WP_377051310.1">
    <property type="nucleotide sequence ID" value="NZ_JBHLVZ010000036.1"/>
</dbReference>
<evidence type="ECO:0000256" key="5">
    <source>
        <dbReference type="ARBA" id="ARBA00022525"/>
    </source>
</evidence>
<dbReference type="Pfam" id="PF22638">
    <property type="entry name" value="FlgK_D1"/>
    <property type="match status" value="1"/>
</dbReference>
<evidence type="ECO:0000259" key="9">
    <source>
        <dbReference type="Pfam" id="PF22638"/>
    </source>
</evidence>
<proteinExistence type="inferred from homology"/>
<reference evidence="10 11" key="1">
    <citation type="submission" date="2024-09" db="EMBL/GenBank/DDBJ databases">
        <authorList>
            <person name="Sun Q."/>
            <person name="Mori K."/>
        </authorList>
    </citation>
    <scope>NUCLEOTIDE SEQUENCE [LARGE SCALE GENOMIC DNA]</scope>
    <source>
        <strain evidence="10 11">CCM 7468</strain>
    </source>
</reference>
<evidence type="ECO:0000256" key="7">
    <source>
        <dbReference type="SAM" id="MobiDB-lite"/>
    </source>
</evidence>
<feature type="region of interest" description="Disordered" evidence="7">
    <location>
        <begin position="315"/>
        <end position="334"/>
    </location>
</feature>
<gene>
    <name evidence="10" type="ORF">ACFFIC_13965</name>
</gene>
<evidence type="ECO:0000256" key="4">
    <source>
        <dbReference type="ARBA" id="ARBA00016244"/>
    </source>
</evidence>
<evidence type="ECO:0000256" key="6">
    <source>
        <dbReference type="ARBA" id="ARBA00023143"/>
    </source>
</evidence>
<dbReference type="SUPFAM" id="SSF64518">
    <property type="entry name" value="Phase 1 flagellin"/>
    <property type="match status" value="1"/>
</dbReference>